<dbReference type="PANTHER" id="PTHR30349:SF64">
    <property type="entry name" value="PROPHAGE INTEGRASE INTD-RELATED"/>
    <property type="match status" value="1"/>
</dbReference>
<dbReference type="InterPro" id="IPR002104">
    <property type="entry name" value="Integrase_catalytic"/>
</dbReference>
<evidence type="ECO:0000256" key="3">
    <source>
        <dbReference type="ARBA" id="ARBA00022908"/>
    </source>
</evidence>
<keyword evidence="5" id="KW-0233">DNA recombination</keyword>
<sequence length="390" mass="44819">MASISKRTRKNSKGESVSHWRAQDIVNGKRVEFTAKTKRLVEEKLRQYINDIEQYGSVLDKDEYSLSEWVHIFLYTKSYPTVAKSTFHRQQASYKHISTSSLGSVTLQNISPRLIQKFINSLELSNSSLRQIRILLNQSFEYAIDNNLLRTNPMRGVIVPKKNKDNTIRVLSKEQQKNYILALENEPNRLLFLTALFTGLRCGELIALKWKNVDLEKSTLFVCETVVRTKVYTSTGKSHFETVTNQPKTQSSIRTVPLPEFLTQELSVYKPSGTNISEQYVFGTSIGTPQWDCNIRNWHYRVCQKAQINPTISIENGNQVVKYIGVPFHALRHTFATRMIEAGENVKVIQELLGHSDIQTTLNIYTHVLEETKIASAKKQHNLYYDLLSL</sequence>
<evidence type="ECO:0000256" key="6">
    <source>
        <dbReference type="PROSITE-ProRule" id="PRU01248"/>
    </source>
</evidence>
<comment type="function">
    <text evidence="1">Site-specific tyrosine recombinase, which acts by catalyzing the cutting and rejoining of the recombining DNA molecules.</text>
</comment>
<dbReference type="RefSeq" id="WP_249333092.1">
    <property type="nucleotide sequence ID" value="NZ_JACRSY010000018.1"/>
</dbReference>
<keyword evidence="3" id="KW-0229">DNA integration</keyword>
<keyword evidence="4 6" id="KW-0238">DNA-binding</keyword>
<dbReference type="CDD" id="cd01189">
    <property type="entry name" value="INT_ICEBs1_C_like"/>
    <property type="match status" value="1"/>
</dbReference>
<evidence type="ECO:0000313" key="9">
    <source>
        <dbReference type="EMBL" id="MBC8580220.1"/>
    </source>
</evidence>
<dbReference type="GO" id="GO:0003677">
    <property type="term" value="F:DNA binding"/>
    <property type="evidence" value="ECO:0007669"/>
    <property type="project" value="UniProtKB-UniRule"/>
</dbReference>
<dbReference type="SUPFAM" id="SSF56349">
    <property type="entry name" value="DNA breaking-rejoining enzymes"/>
    <property type="match status" value="1"/>
</dbReference>
<name>A0A926I9W7_9FIRM</name>
<evidence type="ECO:0000256" key="4">
    <source>
        <dbReference type="ARBA" id="ARBA00023125"/>
    </source>
</evidence>
<dbReference type="GO" id="GO:0006310">
    <property type="term" value="P:DNA recombination"/>
    <property type="evidence" value="ECO:0007669"/>
    <property type="project" value="UniProtKB-KW"/>
</dbReference>
<evidence type="ECO:0000259" key="8">
    <source>
        <dbReference type="PROSITE" id="PS51900"/>
    </source>
</evidence>
<dbReference type="PANTHER" id="PTHR30349">
    <property type="entry name" value="PHAGE INTEGRASE-RELATED"/>
    <property type="match status" value="1"/>
</dbReference>
<dbReference type="InterPro" id="IPR050090">
    <property type="entry name" value="Tyrosine_recombinase_XerCD"/>
</dbReference>
<feature type="domain" description="Core-binding (CB)" evidence="8">
    <location>
        <begin position="64"/>
        <end position="144"/>
    </location>
</feature>
<organism evidence="9 10">
    <name type="scientific">Zhenhengia yiwuensis</name>
    <dbReference type="NCBI Taxonomy" id="2763666"/>
    <lineage>
        <taxon>Bacteria</taxon>
        <taxon>Bacillati</taxon>
        <taxon>Bacillota</taxon>
        <taxon>Clostridia</taxon>
        <taxon>Lachnospirales</taxon>
        <taxon>Lachnospiraceae</taxon>
        <taxon>Zhenhengia</taxon>
    </lineage>
</organism>
<gene>
    <name evidence="9" type="ORF">H8718_11860</name>
</gene>
<dbReference type="AlphaFoldDB" id="A0A926I9W7"/>
<protein>
    <submittedName>
        <fullName evidence="9">Site-specific integrase</fullName>
    </submittedName>
</protein>
<dbReference type="Pfam" id="PF14659">
    <property type="entry name" value="Phage_int_SAM_3"/>
    <property type="match status" value="1"/>
</dbReference>
<dbReference type="InterPro" id="IPR010998">
    <property type="entry name" value="Integrase_recombinase_N"/>
</dbReference>
<comment type="similarity">
    <text evidence="2">Belongs to the 'phage' integrase family.</text>
</comment>
<dbReference type="InterPro" id="IPR011010">
    <property type="entry name" value="DNA_brk_join_enz"/>
</dbReference>
<dbReference type="Gene3D" id="1.10.150.130">
    <property type="match status" value="1"/>
</dbReference>
<evidence type="ECO:0000256" key="1">
    <source>
        <dbReference type="ARBA" id="ARBA00003283"/>
    </source>
</evidence>
<dbReference type="Pfam" id="PF00589">
    <property type="entry name" value="Phage_integrase"/>
    <property type="match status" value="1"/>
</dbReference>
<evidence type="ECO:0000259" key="7">
    <source>
        <dbReference type="PROSITE" id="PS51898"/>
    </source>
</evidence>
<proteinExistence type="inferred from homology"/>
<accession>A0A926I9W7</accession>
<evidence type="ECO:0000313" key="10">
    <source>
        <dbReference type="Proteomes" id="UP000655830"/>
    </source>
</evidence>
<feature type="domain" description="Tyr recombinase" evidence="7">
    <location>
        <begin position="166"/>
        <end position="378"/>
    </location>
</feature>
<comment type="caution">
    <text evidence="9">The sequence shown here is derived from an EMBL/GenBank/DDBJ whole genome shotgun (WGS) entry which is preliminary data.</text>
</comment>
<evidence type="ECO:0000256" key="2">
    <source>
        <dbReference type="ARBA" id="ARBA00008857"/>
    </source>
</evidence>
<dbReference type="InterPro" id="IPR004107">
    <property type="entry name" value="Integrase_SAM-like_N"/>
</dbReference>
<reference evidence="9" key="1">
    <citation type="submission" date="2020-08" db="EMBL/GenBank/DDBJ databases">
        <title>Genome public.</title>
        <authorList>
            <person name="Liu C."/>
            <person name="Sun Q."/>
        </authorList>
    </citation>
    <scope>NUCLEOTIDE SEQUENCE</scope>
    <source>
        <strain evidence="9">NSJ-12</strain>
    </source>
</reference>
<dbReference type="EMBL" id="JACRSY010000018">
    <property type="protein sequence ID" value="MBC8580220.1"/>
    <property type="molecule type" value="Genomic_DNA"/>
</dbReference>
<dbReference type="Gene3D" id="1.10.443.10">
    <property type="entry name" value="Intergrase catalytic core"/>
    <property type="match status" value="1"/>
</dbReference>
<keyword evidence="10" id="KW-1185">Reference proteome</keyword>
<dbReference type="InterPro" id="IPR013762">
    <property type="entry name" value="Integrase-like_cat_sf"/>
</dbReference>
<dbReference type="PROSITE" id="PS51898">
    <property type="entry name" value="TYR_RECOMBINASE"/>
    <property type="match status" value="1"/>
</dbReference>
<dbReference type="GO" id="GO:0015074">
    <property type="term" value="P:DNA integration"/>
    <property type="evidence" value="ECO:0007669"/>
    <property type="project" value="UniProtKB-KW"/>
</dbReference>
<evidence type="ECO:0000256" key="5">
    <source>
        <dbReference type="ARBA" id="ARBA00023172"/>
    </source>
</evidence>
<dbReference type="PROSITE" id="PS51900">
    <property type="entry name" value="CB"/>
    <property type="match status" value="1"/>
</dbReference>
<dbReference type="InterPro" id="IPR044068">
    <property type="entry name" value="CB"/>
</dbReference>
<dbReference type="Proteomes" id="UP000655830">
    <property type="component" value="Unassembled WGS sequence"/>
</dbReference>